<name>A0A1A8WEJ5_PLAOA</name>
<sequence>MKQFNKNSENFIEEEYYNNYKNDLTNKYNNFSKNGNNTNDNKNKEKEIRNKTFFEKLYLMISKIEGIKTYCMGKTFANFIDSYGFVSNI</sequence>
<dbReference type="Proteomes" id="UP000078560">
    <property type="component" value="Unassembled WGS sequence"/>
</dbReference>
<gene>
    <name evidence="1" type="ORF">POVCU2_0061510</name>
</gene>
<evidence type="ECO:0000313" key="1">
    <source>
        <dbReference type="EMBL" id="SBS90470.1"/>
    </source>
</evidence>
<accession>A0A1A8WEJ5</accession>
<protein>
    <submittedName>
        <fullName evidence="1">Amino acid transporter, putative</fullName>
    </submittedName>
</protein>
<dbReference type="EMBL" id="FLQU01000939">
    <property type="protein sequence ID" value="SBS90470.1"/>
    <property type="molecule type" value="Genomic_DNA"/>
</dbReference>
<reference evidence="2" key="1">
    <citation type="submission" date="2016-05" db="EMBL/GenBank/DDBJ databases">
        <authorList>
            <person name="Naeem Raeece"/>
        </authorList>
    </citation>
    <scope>NUCLEOTIDE SEQUENCE [LARGE SCALE GENOMIC DNA]</scope>
</reference>
<organism evidence="1 2">
    <name type="scientific">Plasmodium ovale curtisi</name>
    <dbReference type="NCBI Taxonomy" id="864141"/>
    <lineage>
        <taxon>Eukaryota</taxon>
        <taxon>Sar</taxon>
        <taxon>Alveolata</taxon>
        <taxon>Apicomplexa</taxon>
        <taxon>Aconoidasida</taxon>
        <taxon>Haemosporida</taxon>
        <taxon>Plasmodiidae</taxon>
        <taxon>Plasmodium</taxon>
        <taxon>Plasmodium (Plasmodium)</taxon>
    </lineage>
</organism>
<proteinExistence type="predicted"/>
<dbReference type="AlphaFoldDB" id="A0A1A8WEJ5"/>
<evidence type="ECO:0000313" key="2">
    <source>
        <dbReference type="Proteomes" id="UP000078560"/>
    </source>
</evidence>